<keyword evidence="4 5" id="KW-0472">Membrane</keyword>
<reference evidence="8" key="1">
    <citation type="journal article" date="2019" name="Int. J. Syst. Evol. Microbiol.">
        <title>The Global Catalogue of Microorganisms (GCM) 10K type strain sequencing project: providing services to taxonomists for standard genome sequencing and annotation.</title>
        <authorList>
            <consortium name="The Broad Institute Genomics Platform"/>
            <consortium name="The Broad Institute Genome Sequencing Center for Infectious Disease"/>
            <person name="Wu L."/>
            <person name="Ma J."/>
        </authorList>
    </citation>
    <scope>NUCLEOTIDE SEQUENCE [LARGE SCALE GENOMIC DNA]</scope>
    <source>
        <strain evidence="8">CGMCC 1.12295</strain>
    </source>
</reference>
<organism evidence="7 8">
    <name type="scientific">Siminovitchia sediminis</name>
    <dbReference type="NCBI Taxonomy" id="1274353"/>
    <lineage>
        <taxon>Bacteria</taxon>
        <taxon>Bacillati</taxon>
        <taxon>Bacillota</taxon>
        <taxon>Bacilli</taxon>
        <taxon>Bacillales</taxon>
        <taxon>Bacillaceae</taxon>
        <taxon>Siminovitchia</taxon>
    </lineage>
</organism>
<evidence type="ECO:0000256" key="3">
    <source>
        <dbReference type="ARBA" id="ARBA00022989"/>
    </source>
</evidence>
<dbReference type="InterPro" id="IPR013525">
    <property type="entry name" value="ABC2_TM"/>
</dbReference>
<name>A0ABW4KMC2_9BACI</name>
<evidence type="ECO:0000313" key="7">
    <source>
        <dbReference type="EMBL" id="MFD1708353.1"/>
    </source>
</evidence>
<feature type="transmembrane region" description="Helical" evidence="5">
    <location>
        <begin position="92"/>
        <end position="115"/>
    </location>
</feature>
<evidence type="ECO:0000313" key="8">
    <source>
        <dbReference type="Proteomes" id="UP001597301"/>
    </source>
</evidence>
<keyword evidence="3 5" id="KW-1133">Transmembrane helix</keyword>
<evidence type="ECO:0000256" key="2">
    <source>
        <dbReference type="ARBA" id="ARBA00022692"/>
    </source>
</evidence>
<accession>A0ABW4KMC2</accession>
<dbReference type="Proteomes" id="UP001597301">
    <property type="component" value="Unassembled WGS sequence"/>
</dbReference>
<protein>
    <submittedName>
        <fullName evidence="7">ABC transporter permease</fullName>
    </submittedName>
</protein>
<proteinExistence type="predicted"/>
<dbReference type="Pfam" id="PF12698">
    <property type="entry name" value="ABC2_membrane_3"/>
    <property type="match status" value="1"/>
</dbReference>
<comment type="caution">
    <text evidence="7">The sequence shown here is derived from an EMBL/GenBank/DDBJ whole genome shotgun (WGS) entry which is preliminary data.</text>
</comment>
<comment type="subcellular location">
    <subcellularLocation>
        <location evidence="1">Membrane</location>
        <topology evidence="1">Multi-pass membrane protein</topology>
    </subcellularLocation>
</comment>
<feature type="domain" description="ABC-2 type transporter transmembrane" evidence="6">
    <location>
        <begin position="56"/>
        <end position="223"/>
    </location>
</feature>
<feature type="transmembrane region" description="Helical" evidence="5">
    <location>
        <begin position="21"/>
        <end position="39"/>
    </location>
</feature>
<sequence length="235" mass="26255">MTFSWKRVNAIFVKDYKDFSRNYAVSTIIFLPPIMAAFYGRMGNISIEAHYLVFNMAFTMVAAFVQCCLIAEEKEKNTLRGLMLSPASTLEILGGKSLLSILLTIFVILLSAFFSDYRPEPVGIISIAMMLSILFYIALGTLLGLYARSVMEASLIIMPVMIVFSFGTFLTSLTERYPVLKIIDYLPNVQLLELAKQMESGGGMADIFSNLAIIAAWLIVTSICTVIVFRKRMVD</sequence>
<feature type="transmembrane region" description="Helical" evidence="5">
    <location>
        <begin position="153"/>
        <end position="173"/>
    </location>
</feature>
<keyword evidence="2 5" id="KW-0812">Transmembrane</keyword>
<feature type="transmembrane region" description="Helical" evidence="5">
    <location>
        <begin position="121"/>
        <end position="146"/>
    </location>
</feature>
<dbReference type="EMBL" id="JBHUEO010000071">
    <property type="protein sequence ID" value="MFD1708353.1"/>
    <property type="molecule type" value="Genomic_DNA"/>
</dbReference>
<keyword evidence="8" id="KW-1185">Reference proteome</keyword>
<gene>
    <name evidence="7" type="ORF">ACFSCZ_16695</name>
</gene>
<dbReference type="PANTHER" id="PTHR43471">
    <property type="entry name" value="ABC TRANSPORTER PERMEASE"/>
    <property type="match status" value="1"/>
</dbReference>
<feature type="transmembrane region" description="Helical" evidence="5">
    <location>
        <begin position="207"/>
        <end position="229"/>
    </location>
</feature>
<dbReference type="PANTHER" id="PTHR43471:SF1">
    <property type="entry name" value="ABC TRANSPORTER PERMEASE PROTEIN NOSY-RELATED"/>
    <property type="match status" value="1"/>
</dbReference>
<evidence type="ECO:0000256" key="5">
    <source>
        <dbReference type="SAM" id="Phobius"/>
    </source>
</evidence>
<evidence type="ECO:0000256" key="4">
    <source>
        <dbReference type="ARBA" id="ARBA00023136"/>
    </source>
</evidence>
<feature type="transmembrane region" description="Helical" evidence="5">
    <location>
        <begin position="51"/>
        <end position="71"/>
    </location>
</feature>
<evidence type="ECO:0000259" key="6">
    <source>
        <dbReference type="Pfam" id="PF12698"/>
    </source>
</evidence>
<dbReference type="RefSeq" id="WP_380775542.1">
    <property type="nucleotide sequence ID" value="NZ_JBHUEO010000071.1"/>
</dbReference>
<evidence type="ECO:0000256" key="1">
    <source>
        <dbReference type="ARBA" id="ARBA00004141"/>
    </source>
</evidence>